<dbReference type="InterPro" id="IPR001482">
    <property type="entry name" value="T2SS/T4SS_dom"/>
</dbReference>
<evidence type="ECO:0000256" key="2">
    <source>
        <dbReference type="SAM" id="MobiDB-lite"/>
    </source>
</evidence>
<dbReference type="EMBL" id="JACCBM010000001">
    <property type="protein sequence ID" value="NYD72454.1"/>
    <property type="molecule type" value="Genomic_DNA"/>
</dbReference>
<name>A0A852SV04_9MICO</name>
<dbReference type="Proteomes" id="UP000549913">
    <property type="component" value="Unassembled WGS sequence"/>
</dbReference>
<gene>
    <name evidence="4" type="ORF">BJ984_003612</name>
</gene>
<dbReference type="InterPro" id="IPR050921">
    <property type="entry name" value="T4SS_GSP_E_ATPase"/>
</dbReference>
<dbReference type="CDD" id="cd01130">
    <property type="entry name" value="VirB11-like_ATPase"/>
    <property type="match status" value="1"/>
</dbReference>
<evidence type="ECO:0000313" key="5">
    <source>
        <dbReference type="Proteomes" id="UP000549913"/>
    </source>
</evidence>
<dbReference type="InterPro" id="IPR027417">
    <property type="entry name" value="P-loop_NTPase"/>
</dbReference>
<accession>A0A852SV04</accession>
<organism evidence="4 5">
    <name type="scientific">Herbiconiux flava</name>
    <dbReference type="NCBI Taxonomy" id="881268"/>
    <lineage>
        <taxon>Bacteria</taxon>
        <taxon>Bacillati</taxon>
        <taxon>Actinomycetota</taxon>
        <taxon>Actinomycetes</taxon>
        <taxon>Micrococcales</taxon>
        <taxon>Microbacteriaceae</taxon>
        <taxon>Herbiconiux</taxon>
    </lineage>
</organism>
<feature type="domain" description="Bacterial type II secretion system protein E" evidence="3">
    <location>
        <begin position="98"/>
        <end position="274"/>
    </location>
</feature>
<comment type="caution">
    <text evidence="4">The sequence shown here is derived from an EMBL/GenBank/DDBJ whole genome shotgun (WGS) entry which is preliminary data.</text>
</comment>
<dbReference type="NCBIfam" id="TIGR03819">
    <property type="entry name" value="heli_sec_ATPase"/>
    <property type="match status" value="1"/>
</dbReference>
<dbReference type="SUPFAM" id="SSF52540">
    <property type="entry name" value="P-loop containing nucleoside triphosphate hydrolases"/>
    <property type="match status" value="1"/>
</dbReference>
<dbReference type="GO" id="GO:0016887">
    <property type="term" value="F:ATP hydrolysis activity"/>
    <property type="evidence" value="ECO:0007669"/>
    <property type="project" value="InterPro"/>
</dbReference>
<protein>
    <submittedName>
        <fullName evidence="4">Pilus assembly protein CpaF</fullName>
    </submittedName>
</protein>
<dbReference type="Pfam" id="PF00437">
    <property type="entry name" value="T2SSE"/>
    <property type="match status" value="1"/>
</dbReference>
<dbReference type="InterPro" id="IPR022399">
    <property type="entry name" value="TadA-like_ATPase"/>
</dbReference>
<evidence type="ECO:0000313" key="4">
    <source>
        <dbReference type="EMBL" id="NYD72454.1"/>
    </source>
</evidence>
<feature type="region of interest" description="Disordered" evidence="2">
    <location>
        <begin position="331"/>
        <end position="379"/>
    </location>
</feature>
<reference evidence="4 5" key="1">
    <citation type="submission" date="2020-07" db="EMBL/GenBank/DDBJ databases">
        <title>Sequencing the genomes of 1000 actinobacteria strains.</title>
        <authorList>
            <person name="Klenk H.-P."/>
        </authorList>
    </citation>
    <scope>NUCLEOTIDE SEQUENCE [LARGE SCALE GENOMIC DNA]</scope>
    <source>
        <strain evidence="4 5">DSM 26474</strain>
    </source>
</reference>
<sequence>MTTTTLARLHRSDEIFGPLAPYLVDPAVTDLFVNGHRELWVDRGGGAERDPNWTCPGEDALRAFAVRLVSRGGRHLDEATPCVDVEVEGVRVHVVLPPIATGGTAISVRVPGTTRPDLDTLARRGLFGAGPAGLARRAFVEQAVRDRVNVLVTGAGGSGKTTLLAALLASADPTDRLVVIEDVAELRVEHPHVVSLEARQPNLEGAGGIGLAELVRQALRMRPDRLVLGECRGAEIRELLAALNTGHDGGAGTLHANAIVDVPARLEALGALAALDAPAIARQTVSAIGLVCHLRRTPSGRTLDGFGRFALTPAGHLTILPVPIPGTSVTGASTAGASASRSPATGQDAAGPPAAGQDAAGPSSAGPTTAASTTRPRTP</sequence>
<dbReference type="PANTHER" id="PTHR30486:SF6">
    <property type="entry name" value="TYPE IV PILUS RETRACTATION ATPASE PILT"/>
    <property type="match status" value="1"/>
</dbReference>
<evidence type="ECO:0000259" key="3">
    <source>
        <dbReference type="Pfam" id="PF00437"/>
    </source>
</evidence>
<proteinExistence type="inferred from homology"/>
<evidence type="ECO:0000256" key="1">
    <source>
        <dbReference type="ARBA" id="ARBA00006611"/>
    </source>
</evidence>
<comment type="similarity">
    <text evidence="1">Belongs to the GSP E family.</text>
</comment>
<dbReference type="AlphaFoldDB" id="A0A852SV04"/>
<dbReference type="PANTHER" id="PTHR30486">
    <property type="entry name" value="TWITCHING MOTILITY PROTEIN PILT"/>
    <property type="match status" value="1"/>
</dbReference>
<dbReference type="Gene3D" id="3.30.450.90">
    <property type="match status" value="1"/>
</dbReference>
<keyword evidence="5" id="KW-1185">Reference proteome</keyword>
<dbReference type="Gene3D" id="3.40.50.300">
    <property type="entry name" value="P-loop containing nucleotide triphosphate hydrolases"/>
    <property type="match status" value="1"/>
</dbReference>